<evidence type="ECO:0000256" key="7">
    <source>
        <dbReference type="ARBA" id="ARBA00022838"/>
    </source>
</evidence>
<dbReference type="GO" id="GO:0051315">
    <property type="term" value="P:attachment of mitotic spindle microtubules to kinetochore"/>
    <property type="evidence" value="ECO:0007669"/>
    <property type="project" value="TreeGrafter"/>
</dbReference>
<keyword evidence="9" id="KW-0539">Nucleus</keyword>
<sequence length="455" mass="52660">MSMYGGGGGRQQSFSFPMLSSEEILACMNELQISMEPQDLEKPSARSVRHVYEALCEVCIGVTKEEINNGITYGEGTNLMEELGVEFPDLHEDSVPQLRFFRAVSKLMSASGVHDTRLWDVVKPEAKRFKRNMSAVINFAKFREERLMKFQELSQRTEELFEARDRAEAENNNIEKEINRLKLEREKEKPQIEQLERDCNGLEEDINEFNKQQSVLKYEVGNLKEKRNELRDQLASIEFQKLNTRQESERIQKNIVKSPERIKRELKTQQRQLEKEKEENVAIENNLIQLQKKLAAIEQAEKDLVSATESIEEIEQEFLKCKTATKEKKSMSSSIKTHGSLIKQLETTKSEMERQLQIMKDRVVRIKKQGSIKLQTAMQAEEGVNNQVAELQAEQAQARTETKENRDKIRAIEKKMDEQRKARSNALQDRTNACQLLETKIKESSEILLDAISQS</sequence>
<keyword evidence="6" id="KW-0498">Mitosis</keyword>
<dbReference type="Gene3D" id="1.10.418.60">
    <property type="entry name" value="Ncd80 complex, Nuf2 subunit"/>
    <property type="match status" value="1"/>
</dbReference>
<evidence type="ECO:0000313" key="18">
    <source>
        <dbReference type="EMBL" id="CAE0439473.1"/>
    </source>
</evidence>
<gene>
    <name evidence="15" type="ORF">ASTO00021_LOCUS9672</name>
    <name evidence="16" type="ORF">ASTO00021_LOCUS9673</name>
    <name evidence="17" type="ORF">ASTO00021_LOCUS9675</name>
    <name evidence="18" type="ORF">ASTO00021_LOCUS9676</name>
</gene>
<evidence type="ECO:0000256" key="6">
    <source>
        <dbReference type="ARBA" id="ARBA00022776"/>
    </source>
</evidence>
<evidence type="ECO:0000256" key="11">
    <source>
        <dbReference type="ARBA" id="ARBA00023328"/>
    </source>
</evidence>
<feature type="coiled-coil region" evidence="12">
    <location>
        <begin position="342"/>
        <end position="429"/>
    </location>
</feature>
<dbReference type="InterPro" id="IPR005549">
    <property type="entry name" value="Kinetochore_Nuf2_N"/>
</dbReference>
<name>A0A6S8CPT8_9STRA</name>
<dbReference type="Pfam" id="PF03800">
    <property type="entry name" value="Nuf2"/>
    <property type="match status" value="1"/>
</dbReference>
<dbReference type="GO" id="GO:0044877">
    <property type="term" value="F:protein-containing complex binding"/>
    <property type="evidence" value="ECO:0007669"/>
    <property type="project" value="TreeGrafter"/>
</dbReference>
<keyword evidence="4" id="KW-0158">Chromosome</keyword>
<dbReference type="GO" id="GO:0045132">
    <property type="term" value="P:meiotic chromosome segregation"/>
    <property type="evidence" value="ECO:0007669"/>
    <property type="project" value="TreeGrafter"/>
</dbReference>
<proteinExistence type="inferred from homology"/>
<keyword evidence="7" id="KW-0995">Kinetochore</keyword>
<evidence type="ECO:0000256" key="8">
    <source>
        <dbReference type="ARBA" id="ARBA00023054"/>
    </source>
</evidence>
<comment type="similarity">
    <text evidence="3">Belongs to the NUF2 family.</text>
</comment>
<keyword evidence="10" id="KW-0131">Cell cycle</keyword>
<evidence type="ECO:0000313" key="15">
    <source>
        <dbReference type="EMBL" id="CAE0439469.1"/>
    </source>
</evidence>
<dbReference type="InterPro" id="IPR038275">
    <property type="entry name" value="Nuf2_N_sf"/>
</dbReference>
<dbReference type="GO" id="GO:0031262">
    <property type="term" value="C:Ndc80 complex"/>
    <property type="evidence" value="ECO:0007669"/>
    <property type="project" value="InterPro"/>
</dbReference>
<reference evidence="16" key="1">
    <citation type="submission" date="2021-01" db="EMBL/GenBank/DDBJ databases">
        <authorList>
            <person name="Corre E."/>
            <person name="Pelletier E."/>
            <person name="Niang G."/>
            <person name="Scheremetjew M."/>
            <person name="Finn R."/>
            <person name="Kale V."/>
            <person name="Holt S."/>
            <person name="Cochrane G."/>
            <person name="Meng A."/>
            <person name="Brown T."/>
            <person name="Cohen L."/>
        </authorList>
    </citation>
    <scope>NUCLEOTIDE SEQUENCE</scope>
    <source>
        <strain evidence="16">GSBS06</strain>
    </source>
</reference>
<dbReference type="EMBL" id="HBIN01012828">
    <property type="protein sequence ID" value="CAE0439470.1"/>
    <property type="molecule type" value="Transcribed_RNA"/>
</dbReference>
<evidence type="ECO:0000256" key="10">
    <source>
        <dbReference type="ARBA" id="ARBA00023306"/>
    </source>
</evidence>
<evidence type="ECO:0000256" key="1">
    <source>
        <dbReference type="ARBA" id="ARBA00004123"/>
    </source>
</evidence>
<keyword evidence="11" id="KW-0137">Centromere</keyword>
<dbReference type="EMBL" id="HBIN01012827">
    <property type="protein sequence ID" value="CAE0439469.1"/>
    <property type="molecule type" value="Transcribed_RNA"/>
</dbReference>
<feature type="coiled-coil region" evidence="12">
    <location>
        <begin position="150"/>
        <end position="317"/>
    </location>
</feature>
<evidence type="ECO:0000256" key="3">
    <source>
        <dbReference type="ARBA" id="ARBA00005498"/>
    </source>
</evidence>
<evidence type="ECO:0000256" key="2">
    <source>
        <dbReference type="ARBA" id="ARBA00004629"/>
    </source>
</evidence>
<feature type="domain" description="Nuf2 DHR10-like" evidence="14">
    <location>
        <begin position="271"/>
        <end position="380"/>
    </location>
</feature>
<dbReference type="GO" id="GO:0051301">
    <property type="term" value="P:cell division"/>
    <property type="evidence" value="ECO:0007669"/>
    <property type="project" value="UniProtKB-KW"/>
</dbReference>
<accession>A0A6S8CPT8</accession>
<feature type="domain" description="Kinetochore protein Nuf2 N-terminal" evidence="13">
    <location>
        <begin position="14"/>
        <end position="157"/>
    </location>
</feature>
<dbReference type="EMBL" id="HBIN01012831">
    <property type="protein sequence ID" value="CAE0439473.1"/>
    <property type="molecule type" value="Transcribed_RNA"/>
</dbReference>
<dbReference type="GO" id="GO:0007052">
    <property type="term" value="P:mitotic spindle organization"/>
    <property type="evidence" value="ECO:0007669"/>
    <property type="project" value="TreeGrafter"/>
</dbReference>
<evidence type="ECO:0000259" key="14">
    <source>
        <dbReference type="Pfam" id="PF18595"/>
    </source>
</evidence>
<evidence type="ECO:0000259" key="13">
    <source>
        <dbReference type="Pfam" id="PF03800"/>
    </source>
</evidence>
<protein>
    <submittedName>
        <fullName evidence="16">Uncharacterized protein</fullName>
    </submittedName>
</protein>
<dbReference type="InterPro" id="IPR041112">
    <property type="entry name" value="Nuf2_DHR10-like"/>
</dbReference>
<dbReference type="PANTHER" id="PTHR21650:SF2">
    <property type="entry name" value="KINETOCHORE PROTEIN NUF2"/>
    <property type="match status" value="1"/>
</dbReference>
<dbReference type="EMBL" id="HBIN01012830">
    <property type="protein sequence ID" value="CAE0439472.1"/>
    <property type="molecule type" value="Transcribed_RNA"/>
</dbReference>
<evidence type="ECO:0000256" key="9">
    <source>
        <dbReference type="ARBA" id="ARBA00023242"/>
    </source>
</evidence>
<comment type="subcellular location">
    <subcellularLocation>
        <location evidence="2">Chromosome</location>
        <location evidence="2">Centromere</location>
        <location evidence="2">Kinetochore</location>
    </subcellularLocation>
    <subcellularLocation>
        <location evidence="1">Nucleus</location>
    </subcellularLocation>
</comment>
<keyword evidence="5" id="KW-0132">Cell division</keyword>
<dbReference type="AlphaFoldDB" id="A0A6S8CPT8"/>
<dbReference type="GO" id="GO:0051383">
    <property type="term" value="P:kinetochore organization"/>
    <property type="evidence" value="ECO:0007669"/>
    <property type="project" value="TreeGrafter"/>
</dbReference>
<dbReference type="PANTHER" id="PTHR21650">
    <property type="entry name" value="MEMBRALIN/KINETOCHORE PROTEIN NUF2"/>
    <property type="match status" value="1"/>
</dbReference>
<organism evidence="16">
    <name type="scientific">Aplanochytrium stocchinoi</name>
    <dbReference type="NCBI Taxonomy" id="215587"/>
    <lineage>
        <taxon>Eukaryota</taxon>
        <taxon>Sar</taxon>
        <taxon>Stramenopiles</taxon>
        <taxon>Bigyra</taxon>
        <taxon>Labyrinthulomycetes</taxon>
        <taxon>Thraustochytrida</taxon>
        <taxon>Thraustochytriidae</taxon>
        <taxon>Aplanochytrium</taxon>
    </lineage>
</organism>
<evidence type="ECO:0000313" key="17">
    <source>
        <dbReference type="EMBL" id="CAE0439472.1"/>
    </source>
</evidence>
<dbReference type="GO" id="GO:0005634">
    <property type="term" value="C:nucleus"/>
    <property type="evidence" value="ECO:0007669"/>
    <property type="project" value="UniProtKB-SubCell"/>
</dbReference>
<evidence type="ECO:0000256" key="4">
    <source>
        <dbReference type="ARBA" id="ARBA00022454"/>
    </source>
</evidence>
<evidence type="ECO:0000256" key="12">
    <source>
        <dbReference type="SAM" id="Coils"/>
    </source>
</evidence>
<evidence type="ECO:0000256" key="5">
    <source>
        <dbReference type="ARBA" id="ARBA00022618"/>
    </source>
</evidence>
<evidence type="ECO:0000313" key="16">
    <source>
        <dbReference type="EMBL" id="CAE0439470.1"/>
    </source>
</evidence>
<keyword evidence="8 12" id="KW-0175">Coiled coil</keyword>
<dbReference type="Pfam" id="PF18595">
    <property type="entry name" value="Nuf2_DHR10-like"/>
    <property type="match status" value="1"/>
</dbReference>